<evidence type="ECO:0000313" key="1">
    <source>
        <dbReference type="EMBL" id="KYM92968.1"/>
    </source>
</evidence>
<gene>
    <name evidence="1" type="ORF">ALC53_00507</name>
</gene>
<name>A0A195BYF4_9HYME</name>
<reference evidence="1 2" key="1">
    <citation type="submission" date="2015-09" db="EMBL/GenBank/DDBJ databases">
        <title>Atta colombica WGS genome.</title>
        <authorList>
            <person name="Nygaard S."/>
            <person name="Hu H."/>
            <person name="Boomsma J."/>
            <person name="Zhang G."/>
        </authorList>
    </citation>
    <scope>NUCLEOTIDE SEQUENCE [LARGE SCALE GENOMIC DNA]</scope>
    <source>
        <strain evidence="1">Treedump-2</strain>
        <tissue evidence="1">Whole body</tissue>
    </source>
</reference>
<dbReference type="Proteomes" id="UP000078540">
    <property type="component" value="Unassembled WGS sequence"/>
</dbReference>
<accession>A0A195BYF4</accession>
<keyword evidence="2" id="KW-1185">Reference proteome</keyword>
<organism evidence="1 2">
    <name type="scientific">Atta colombica</name>
    <dbReference type="NCBI Taxonomy" id="520822"/>
    <lineage>
        <taxon>Eukaryota</taxon>
        <taxon>Metazoa</taxon>
        <taxon>Ecdysozoa</taxon>
        <taxon>Arthropoda</taxon>
        <taxon>Hexapoda</taxon>
        <taxon>Insecta</taxon>
        <taxon>Pterygota</taxon>
        <taxon>Neoptera</taxon>
        <taxon>Endopterygota</taxon>
        <taxon>Hymenoptera</taxon>
        <taxon>Apocrita</taxon>
        <taxon>Aculeata</taxon>
        <taxon>Formicoidea</taxon>
        <taxon>Formicidae</taxon>
        <taxon>Myrmicinae</taxon>
        <taxon>Atta</taxon>
    </lineage>
</organism>
<evidence type="ECO:0000313" key="2">
    <source>
        <dbReference type="Proteomes" id="UP000078540"/>
    </source>
</evidence>
<dbReference type="EMBL" id="KQ976396">
    <property type="protein sequence ID" value="KYM92968.1"/>
    <property type="molecule type" value="Genomic_DNA"/>
</dbReference>
<proteinExistence type="predicted"/>
<protein>
    <submittedName>
        <fullName evidence="1">Uncharacterized protein</fullName>
    </submittedName>
</protein>
<sequence>MVNSGSNSGTHICVVAVPACYFYRVYKDTDVSHSERMTTTTTATWPPSLTCEGRGVVRDDSSLSLSDIRANLLNFNPVMRPRRFICCNGRGIRVDPKDKGKQNSDVGIRLRKRTAPGARCKHIETGSLVS</sequence>
<dbReference type="AlphaFoldDB" id="A0A195BYF4"/>